<dbReference type="AlphaFoldDB" id="A0A918AN85"/>
<organism evidence="1 2">
    <name type="scientific">Saccharothrix coeruleofusca</name>
    <dbReference type="NCBI Taxonomy" id="33919"/>
    <lineage>
        <taxon>Bacteria</taxon>
        <taxon>Bacillati</taxon>
        <taxon>Actinomycetota</taxon>
        <taxon>Actinomycetes</taxon>
        <taxon>Pseudonocardiales</taxon>
        <taxon>Pseudonocardiaceae</taxon>
        <taxon>Saccharothrix</taxon>
    </lineage>
</organism>
<name>A0A918AN85_9PSEU</name>
<accession>A0A918AN85</accession>
<dbReference type="Proteomes" id="UP000639606">
    <property type="component" value="Unassembled WGS sequence"/>
</dbReference>
<dbReference type="EMBL" id="BMRG01000005">
    <property type="protein sequence ID" value="GGP59144.1"/>
    <property type="molecule type" value="Genomic_DNA"/>
</dbReference>
<evidence type="ECO:0000313" key="1">
    <source>
        <dbReference type="EMBL" id="GGP59144.1"/>
    </source>
</evidence>
<keyword evidence="2" id="KW-1185">Reference proteome</keyword>
<proteinExistence type="predicted"/>
<sequence>MFFRWRSGRGAVTTCACEPEWPGLRASLDGHEVVGVPSPEGSSPMVHMLGLVARCSGCGAHYPHGWVVAG</sequence>
<evidence type="ECO:0000313" key="2">
    <source>
        <dbReference type="Proteomes" id="UP000639606"/>
    </source>
</evidence>
<gene>
    <name evidence="1" type="ORF">GCM10010185_34550</name>
</gene>
<comment type="caution">
    <text evidence="1">The sequence shown here is derived from an EMBL/GenBank/DDBJ whole genome shotgun (WGS) entry which is preliminary data.</text>
</comment>
<reference evidence="1" key="2">
    <citation type="submission" date="2020-09" db="EMBL/GenBank/DDBJ databases">
        <authorList>
            <person name="Sun Q."/>
            <person name="Ohkuma M."/>
        </authorList>
    </citation>
    <scope>NUCLEOTIDE SEQUENCE</scope>
    <source>
        <strain evidence="1">JCM 3313</strain>
    </source>
</reference>
<reference evidence="1" key="1">
    <citation type="journal article" date="2014" name="Int. J. Syst. Evol. Microbiol.">
        <title>Complete genome sequence of Corynebacterium casei LMG S-19264T (=DSM 44701T), isolated from a smear-ripened cheese.</title>
        <authorList>
            <consortium name="US DOE Joint Genome Institute (JGI-PGF)"/>
            <person name="Walter F."/>
            <person name="Albersmeier A."/>
            <person name="Kalinowski J."/>
            <person name="Ruckert C."/>
        </authorList>
    </citation>
    <scope>NUCLEOTIDE SEQUENCE</scope>
    <source>
        <strain evidence="1">JCM 3313</strain>
    </source>
</reference>
<protein>
    <submittedName>
        <fullName evidence="1">Uncharacterized protein</fullName>
    </submittedName>
</protein>
<dbReference type="RefSeq" id="WP_189224268.1">
    <property type="nucleotide sequence ID" value="NZ_BMRG01000005.1"/>
</dbReference>